<dbReference type="EMBL" id="JABEQM010000013">
    <property type="protein sequence ID" value="MBB2202780.1"/>
    <property type="molecule type" value="Genomic_DNA"/>
</dbReference>
<dbReference type="Pfam" id="PF07690">
    <property type="entry name" value="MFS_1"/>
    <property type="match status" value="1"/>
</dbReference>
<dbReference type="InterPro" id="IPR036259">
    <property type="entry name" value="MFS_trans_sf"/>
</dbReference>
<dbReference type="GO" id="GO:0022857">
    <property type="term" value="F:transmembrane transporter activity"/>
    <property type="evidence" value="ECO:0007669"/>
    <property type="project" value="InterPro"/>
</dbReference>
<feature type="transmembrane region" description="Helical" evidence="5">
    <location>
        <begin position="175"/>
        <end position="195"/>
    </location>
</feature>
<evidence type="ECO:0000313" key="7">
    <source>
        <dbReference type="EMBL" id="MBB2202780.1"/>
    </source>
</evidence>
<proteinExistence type="predicted"/>
<gene>
    <name evidence="7" type="ORF">HLH28_14585</name>
</gene>
<feature type="transmembrane region" description="Helical" evidence="5">
    <location>
        <begin position="147"/>
        <end position="169"/>
    </location>
</feature>
<evidence type="ECO:0000256" key="2">
    <source>
        <dbReference type="ARBA" id="ARBA00022692"/>
    </source>
</evidence>
<sequence length="424" mass="45490">MKQGGGVGMTFRQNRWFILLFLLVPINFILGVDRTALTISSPQVQQAIHIDPVLMAELITISTAVYALLQVPAGWFTHRIGVRWALSGACLMWSLATILTSLQTHVSGFFAVRILLGLGQAPDWVACIFALKLLFSQSEREAASSTLLGGLYVGYAVSGVLTAYVLQSFGWRGCFLIYGLVGLVFSAIIFFCYGGPSLEAAPERTPETPAQPRARLAILPTVQIAVFYGGVSGVQSFCHVTFLHFLTSRFPISSFQAGRLFSIPAVSLYGAVLLSGALIKYMKRRETEGRSFPARRARIIGIIWATACMAGAILSPSLWLTLVFSAGATAGVGLCQVLTWSHVQSFPRSTAVVAGCTALVGNWVASIGPVWSEMLFKHQHSWAAVAGMAAVYGLAAAGVWFIPTRLGKGARDGVTTSIAGAEFE</sequence>
<keyword evidence="4 5" id="KW-0472">Membrane</keyword>
<comment type="subcellular location">
    <subcellularLocation>
        <location evidence="1">Membrane</location>
        <topology evidence="1">Multi-pass membrane protein</topology>
    </subcellularLocation>
</comment>
<evidence type="ECO:0000313" key="8">
    <source>
        <dbReference type="Proteomes" id="UP000578030"/>
    </source>
</evidence>
<dbReference type="InterPro" id="IPR020846">
    <property type="entry name" value="MFS_dom"/>
</dbReference>
<dbReference type="PANTHER" id="PTHR11662:SF399">
    <property type="entry name" value="FI19708P1-RELATED"/>
    <property type="match status" value="1"/>
</dbReference>
<keyword evidence="8" id="KW-1185">Reference proteome</keyword>
<dbReference type="InterPro" id="IPR011701">
    <property type="entry name" value="MFS"/>
</dbReference>
<dbReference type="RefSeq" id="WP_182960472.1">
    <property type="nucleotide sequence ID" value="NZ_JABEQM010000013.1"/>
</dbReference>
<accession>A0A7W4PM30</accession>
<evidence type="ECO:0000259" key="6">
    <source>
        <dbReference type="PROSITE" id="PS50850"/>
    </source>
</evidence>
<dbReference type="SUPFAM" id="SSF103473">
    <property type="entry name" value="MFS general substrate transporter"/>
    <property type="match status" value="1"/>
</dbReference>
<feature type="transmembrane region" description="Helical" evidence="5">
    <location>
        <begin position="257"/>
        <end position="279"/>
    </location>
</feature>
<dbReference type="Gene3D" id="1.20.1250.20">
    <property type="entry name" value="MFS general substrate transporter like domains"/>
    <property type="match status" value="2"/>
</dbReference>
<keyword evidence="3 5" id="KW-1133">Transmembrane helix</keyword>
<dbReference type="Proteomes" id="UP000578030">
    <property type="component" value="Unassembled WGS sequence"/>
</dbReference>
<feature type="transmembrane region" description="Helical" evidence="5">
    <location>
        <begin position="114"/>
        <end position="135"/>
    </location>
</feature>
<feature type="transmembrane region" description="Helical" evidence="5">
    <location>
        <begin position="383"/>
        <end position="402"/>
    </location>
</feature>
<dbReference type="GO" id="GO:0016020">
    <property type="term" value="C:membrane"/>
    <property type="evidence" value="ECO:0007669"/>
    <property type="project" value="UniProtKB-SubCell"/>
</dbReference>
<feature type="transmembrane region" description="Helical" evidence="5">
    <location>
        <begin position="216"/>
        <end position="237"/>
    </location>
</feature>
<dbReference type="AlphaFoldDB" id="A0A7W4PM30"/>
<name>A0A7W4PM30_9PROT</name>
<reference evidence="7 8" key="1">
    <citation type="submission" date="2020-04" db="EMBL/GenBank/DDBJ databases">
        <title>Description of novel Gluconacetobacter.</title>
        <authorList>
            <person name="Sombolestani A."/>
        </authorList>
    </citation>
    <scope>NUCLEOTIDE SEQUENCE [LARGE SCALE GENOMIC DNA]</scope>
    <source>
        <strain evidence="7 8">LMG 27802</strain>
    </source>
</reference>
<evidence type="ECO:0000256" key="1">
    <source>
        <dbReference type="ARBA" id="ARBA00004141"/>
    </source>
</evidence>
<evidence type="ECO:0000256" key="5">
    <source>
        <dbReference type="SAM" id="Phobius"/>
    </source>
</evidence>
<protein>
    <submittedName>
        <fullName evidence="7">MFS transporter</fullName>
    </submittedName>
</protein>
<feature type="domain" description="Major facilitator superfamily (MFS) profile" evidence="6">
    <location>
        <begin position="19"/>
        <end position="407"/>
    </location>
</feature>
<evidence type="ECO:0000256" key="3">
    <source>
        <dbReference type="ARBA" id="ARBA00022989"/>
    </source>
</evidence>
<dbReference type="PANTHER" id="PTHR11662">
    <property type="entry name" value="SOLUTE CARRIER FAMILY 17"/>
    <property type="match status" value="1"/>
</dbReference>
<feature type="transmembrane region" description="Helical" evidence="5">
    <location>
        <begin position="16"/>
        <end position="32"/>
    </location>
</feature>
<dbReference type="InterPro" id="IPR050382">
    <property type="entry name" value="MFS_Na/Anion_cotransporter"/>
</dbReference>
<feature type="transmembrane region" description="Helical" evidence="5">
    <location>
        <begin position="81"/>
        <end position="102"/>
    </location>
</feature>
<comment type="caution">
    <text evidence="7">The sequence shown here is derived from an EMBL/GenBank/DDBJ whole genome shotgun (WGS) entry which is preliminary data.</text>
</comment>
<evidence type="ECO:0000256" key="4">
    <source>
        <dbReference type="ARBA" id="ARBA00023136"/>
    </source>
</evidence>
<dbReference type="PROSITE" id="PS50850">
    <property type="entry name" value="MFS"/>
    <property type="match status" value="1"/>
</dbReference>
<feature type="transmembrane region" description="Helical" evidence="5">
    <location>
        <begin position="299"/>
        <end position="316"/>
    </location>
</feature>
<keyword evidence="2 5" id="KW-0812">Transmembrane</keyword>
<organism evidence="7 8">
    <name type="scientific">Gluconacetobacter tumulisoli</name>
    <dbReference type="NCBI Taxonomy" id="1286189"/>
    <lineage>
        <taxon>Bacteria</taxon>
        <taxon>Pseudomonadati</taxon>
        <taxon>Pseudomonadota</taxon>
        <taxon>Alphaproteobacteria</taxon>
        <taxon>Acetobacterales</taxon>
        <taxon>Acetobacteraceae</taxon>
        <taxon>Gluconacetobacter</taxon>
    </lineage>
</organism>
<feature type="transmembrane region" description="Helical" evidence="5">
    <location>
        <begin position="52"/>
        <end position="69"/>
    </location>
</feature>